<dbReference type="CDD" id="cd03801">
    <property type="entry name" value="GT4_PimA-like"/>
    <property type="match status" value="1"/>
</dbReference>
<accession>A0A2S7WC90</accession>
<protein>
    <submittedName>
        <fullName evidence="1">Uncharacterized protein</fullName>
    </submittedName>
</protein>
<evidence type="ECO:0000313" key="1">
    <source>
        <dbReference type="EMBL" id="PQJ75240.1"/>
    </source>
</evidence>
<dbReference type="OrthoDB" id="1220440at2"/>
<dbReference type="Proteomes" id="UP000237608">
    <property type="component" value="Unassembled WGS sequence"/>
</dbReference>
<reference evidence="1 2" key="1">
    <citation type="submission" date="2016-12" db="EMBL/GenBank/DDBJ databases">
        <title>Trade-off between light-utilization and light-protection in marine flavobacteria.</title>
        <authorList>
            <person name="Kumagai Y."/>
            <person name="Yoshizawa S."/>
            <person name="Kogure K."/>
            <person name="Iwasaki W."/>
        </authorList>
    </citation>
    <scope>NUCLEOTIDE SEQUENCE [LARGE SCALE GENOMIC DNA]</scope>
    <source>
        <strain evidence="1 2">KCTC 22729</strain>
    </source>
</reference>
<dbReference type="PANTHER" id="PTHR12526">
    <property type="entry name" value="GLYCOSYLTRANSFERASE"/>
    <property type="match status" value="1"/>
</dbReference>
<dbReference type="Pfam" id="PF13692">
    <property type="entry name" value="Glyco_trans_1_4"/>
    <property type="match status" value="1"/>
</dbReference>
<dbReference type="EMBL" id="MSCL01000001">
    <property type="protein sequence ID" value="PQJ75240.1"/>
    <property type="molecule type" value="Genomic_DNA"/>
</dbReference>
<dbReference type="SUPFAM" id="SSF53756">
    <property type="entry name" value="UDP-Glycosyltransferase/glycogen phosphorylase"/>
    <property type="match status" value="1"/>
</dbReference>
<keyword evidence="2" id="KW-1185">Reference proteome</keyword>
<name>A0A2S7WC90_9FLAO</name>
<gene>
    <name evidence="1" type="ORF">BTO13_08260</name>
</gene>
<organism evidence="1 2">
    <name type="scientific">Polaribacter gangjinensis</name>
    <dbReference type="NCBI Taxonomy" id="574710"/>
    <lineage>
        <taxon>Bacteria</taxon>
        <taxon>Pseudomonadati</taxon>
        <taxon>Bacteroidota</taxon>
        <taxon>Flavobacteriia</taxon>
        <taxon>Flavobacteriales</taxon>
        <taxon>Flavobacteriaceae</taxon>
    </lineage>
</organism>
<comment type="caution">
    <text evidence="1">The sequence shown here is derived from an EMBL/GenBank/DDBJ whole genome shotgun (WGS) entry which is preliminary data.</text>
</comment>
<proteinExistence type="predicted"/>
<evidence type="ECO:0000313" key="2">
    <source>
        <dbReference type="Proteomes" id="UP000237608"/>
    </source>
</evidence>
<sequence length="365" mass="42590">MKTLFITNLPSPYRVNFFSELSKYCELTVFFEGRRTKDKEIIFNWNDKTISSFKAIFFNEFFDEYKVIFPIIKKVIFGDFDKIVISTYNTRTQSLLILLFKILNKNYYFETDGGLIRDNESKLNKFFKRLLIGNAKSYFSTGDQCDKYLISYGAKPENITRYTFTSLFKKDILKNIVSKEEKSKFKTELHIPYEKIVIGVGRFINIKGFDILIKSSIFLDKNVGVYIIGGNPTEEYLDIKNKLNLSNIHFIDFLLKDELEVWFLAADIFVLPTRGDVWGLVINEAMSKGLPVVTTDKCPAGLDLLMDKECIFPVDDYVYLGKILKKISEDDDYAHKLSFNNLQVIKNKTFENMAIEHMNEFRKND</sequence>
<dbReference type="AlphaFoldDB" id="A0A2S7WC90"/>
<dbReference type="RefSeq" id="WP_105046381.1">
    <property type="nucleotide sequence ID" value="NZ_CP150662.1"/>
</dbReference>
<dbReference type="Gene3D" id="3.40.50.2000">
    <property type="entry name" value="Glycogen Phosphorylase B"/>
    <property type="match status" value="1"/>
</dbReference>